<name>A0A9X3SAJ1_9ACTN</name>
<evidence type="ECO:0000313" key="5">
    <source>
        <dbReference type="Proteomes" id="UP001147653"/>
    </source>
</evidence>
<proteinExistence type="predicted"/>
<feature type="domain" description="YncI copper-binding" evidence="3">
    <location>
        <begin position="24"/>
        <end position="146"/>
    </location>
</feature>
<gene>
    <name evidence="4" type="ORF">OJ997_19985</name>
</gene>
<keyword evidence="2" id="KW-0732">Signal</keyword>
<accession>A0A9X3SAJ1</accession>
<dbReference type="Gene3D" id="2.60.40.2230">
    <property type="entry name" value="Uncharacterised protein YcnI-like PF07987, DUF1775"/>
    <property type="match status" value="1"/>
</dbReference>
<dbReference type="Proteomes" id="UP001147653">
    <property type="component" value="Unassembled WGS sequence"/>
</dbReference>
<feature type="transmembrane region" description="Helical" evidence="1">
    <location>
        <begin position="162"/>
        <end position="183"/>
    </location>
</feature>
<sequence>MPRWLVPPLAVLAALVICASAFAHPSLSPPLVEQGVSQLFTLAVPTEKDGVTTTQIELTPPEGFAIEAFVPAQGWKRTADQSGSGEDVVIRKATFTGGATPSGEAAVIQFVGYATEASAYDFRVRQTYSDGTVVSWTGEPSSETPAARVEAKAQIGGGSGSLAIIAFVIATAALVAGAIALLLQAGNRDLA</sequence>
<dbReference type="Pfam" id="PF07987">
    <property type="entry name" value="DUF1775"/>
    <property type="match status" value="1"/>
</dbReference>
<dbReference type="InterPro" id="IPR038507">
    <property type="entry name" value="YcnI-like_sf"/>
</dbReference>
<feature type="chain" id="PRO_5040943847" evidence="2">
    <location>
        <begin position="24"/>
        <end position="191"/>
    </location>
</feature>
<dbReference type="EMBL" id="JAPDDP010000038">
    <property type="protein sequence ID" value="MDA0182601.1"/>
    <property type="molecule type" value="Genomic_DNA"/>
</dbReference>
<evidence type="ECO:0000313" key="4">
    <source>
        <dbReference type="EMBL" id="MDA0182601.1"/>
    </source>
</evidence>
<keyword evidence="1" id="KW-0472">Membrane</keyword>
<evidence type="ECO:0000256" key="2">
    <source>
        <dbReference type="SAM" id="SignalP"/>
    </source>
</evidence>
<protein>
    <submittedName>
        <fullName evidence="4">DUF1775 domain-containing protein</fullName>
    </submittedName>
</protein>
<comment type="caution">
    <text evidence="4">The sequence shown here is derived from an EMBL/GenBank/DDBJ whole genome shotgun (WGS) entry which is preliminary data.</text>
</comment>
<keyword evidence="1" id="KW-1133">Transmembrane helix</keyword>
<feature type="signal peptide" evidence="2">
    <location>
        <begin position="1"/>
        <end position="23"/>
    </location>
</feature>
<evidence type="ECO:0000256" key="1">
    <source>
        <dbReference type="SAM" id="Phobius"/>
    </source>
</evidence>
<evidence type="ECO:0000259" key="3">
    <source>
        <dbReference type="Pfam" id="PF07987"/>
    </source>
</evidence>
<keyword evidence="5" id="KW-1185">Reference proteome</keyword>
<dbReference type="AlphaFoldDB" id="A0A9X3SAJ1"/>
<keyword evidence="1" id="KW-0812">Transmembrane</keyword>
<organism evidence="4 5">
    <name type="scientific">Solirubrobacter phytolaccae</name>
    <dbReference type="NCBI Taxonomy" id="1404360"/>
    <lineage>
        <taxon>Bacteria</taxon>
        <taxon>Bacillati</taxon>
        <taxon>Actinomycetota</taxon>
        <taxon>Thermoleophilia</taxon>
        <taxon>Solirubrobacterales</taxon>
        <taxon>Solirubrobacteraceae</taxon>
        <taxon>Solirubrobacter</taxon>
    </lineage>
</organism>
<dbReference type="InterPro" id="IPR012533">
    <property type="entry name" value="YcnI-copper_dom"/>
</dbReference>
<reference evidence="4" key="1">
    <citation type="submission" date="2022-10" db="EMBL/GenBank/DDBJ databases">
        <title>The WGS of Solirubrobacter phytolaccae KCTC 29190.</title>
        <authorList>
            <person name="Jiang Z."/>
        </authorList>
    </citation>
    <scope>NUCLEOTIDE SEQUENCE</scope>
    <source>
        <strain evidence="4">KCTC 29190</strain>
    </source>
</reference>
<dbReference type="RefSeq" id="WP_270026975.1">
    <property type="nucleotide sequence ID" value="NZ_JAPDDP010000038.1"/>
</dbReference>